<dbReference type="PATRIC" id="fig|66876.3.peg.7749"/>
<name>A0A0N0XSV1_9ACTN</name>
<evidence type="ECO:0000313" key="4">
    <source>
        <dbReference type="Proteomes" id="UP000037982"/>
    </source>
</evidence>
<comment type="caution">
    <text evidence="3">The sequence shown here is derived from an EMBL/GenBank/DDBJ whole genome shotgun (WGS) entry which is preliminary data.</text>
</comment>
<feature type="domain" description="Outer membrane channel protein CpnT-like N-terminal" evidence="2">
    <location>
        <begin position="50"/>
        <end position="165"/>
    </location>
</feature>
<dbReference type="InterPro" id="IPR057746">
    <property type="entry name" value="CpnT-like_N"/>
</dbReference>
<reference evidence="4" key="1">
    <citation type="submission" date="2015-07" db="EMBL/GenBank/DDBJ databases">
        <authorList>
            <person name="Ju K.-S."/>
            <person name="Doroghazi J.R."/>
            <person name="Metcalf W.W."/>
        </authorList>
    </citation>
    <scope>NUCLEOTIDE SEQUENCE [LARGE SCALE GENOMIC DNA]</scope>
    <source>
        <strain evidence="4">NRRL ISP-5002</strain>
    </source>
</reference>
<dbReference type="Gene3D" id="1.10.287.1060">
    <property type="entry name" value="ESAT-6-like"/>
    <property type="match status" value="1"/>
</dbReference>
<protein>
    <recommendedName>
        <fullName evidence="2">Outer membrane channel protein CpnT-like N-terminal domain-containing protein</fullName>
    </recommendedName>
</protein>
<evidence type="ECO:0000256" key="1">
    <source>
        <dbReference type="SAM" id="MobiDB-lite"/>
    </source>
</evidence>
<dbReference type="SUPFAM" id="SSF140453">
    <property type="entry name" value="EsxAB dimer-like"/>
    <property type="match status" value="1"/>
</dbReference>
<feature type="compositionally biased region" description="Basic and acidic residues" evidence="1">
    <location>
        <begin position="292"/>
        <end position="319"/>
    </location>
</feature>
<dbReference type="EMBL" id="LGKG01000185">
    <property type="protein sequence ID" value="KPC59316.1"/>
    <property type="molecule type" value="Genomic_DNA"/>
</dbReference>
<dbReference type="InterPro" id="IPR036689">
    <property type="entry name" value="ESAT-6-like_sf"/>
</dbReference>
<gene>
    <name evidence="3" type="ORF">ADL29_35190</name>
</gene>
<keyword evidence="4" id="KW-1185">Reference proteome</keyword>
<evidence type="ECO:0000259" key="2">
    <source>
        <dbReference type="Pfam" id="PF25547"/>
    </source>
</evidence>
<feature type="region of interest" description="Disordered" evidence="1">
    <location>
        <begin position="285"/>
        <end position="319"/>
    </location>
</feature>
<organism evidence="3 4">
    <name type="scientific">Streptomyces chattanoogensis</name>
    <dbReference type="NCBI Taxonomy" id="66876"/>
    <lineage>
        <taxon>Bacteria</taxon>
        <taxon>Bacillati</taxon>
        <taxon>Actinomycetota</taxon>
        <taxon>Actinomycetes</taxon>
        <taxon>Kitasatosporales</taxon>
        <taxon>Streptomycetaceae</taxon>
        <taxon>Streptomyces</taxon>
    </lineage>
</organism>
<proteinExistence type="predicted"/>
<sequence length="319" mass="34121">MGVGQAAGGALERINYALDWSNPLAKVLDEVIKGALEQFGVDELLEKVSGDNERLTEVAQEWRTAARDLRGVVEDLVAERRAVEQAWTGEAADGFTKTMTDFEEALRGEADDMDTIAELLEMAAEACAMAEEMMLEVIVEIVEAIIASAATTAILAVLTAGAAAAIGPLVAAAGVATRVAKGVRITAKLADKLSDLAKRMQAMRKLAKLRRYLRTTKAKDIKKDLKGARGRMAGALIRGNMPDPTDLAKYMAWKQIKGISKGIIGVDPGGAITGGLMENGPKVGEEAAEYAARPDSKSFDERMEESPDHAQKSMREAFG</sequence>
<accession>A0A0N0XSV1</accession>
<evidence type="ECO:0000313" key="3">
    <source>
        <dbReference type="EMBL" id="KPC59316.1"/>
    </source>
</evidence>
<dbReference type="Pfam" id="PF25547">
    <property type="entry name" value="WXG100_2"/>
    <property type="match status" value="1"/>
</dbReference>
<dbReference type="RefSeq" id="WP_053927561.1">
    <property type="nucleotide sequence ID" value="NZ_LGKG01000185.1"/>
</dbReference>
<dbReference type="Proteomes" id="UP000037982">
    <property type="component" value="Unassembled WGS sequence"/>
</dbReference>
<dbReference type="AlphaFoldDB" id="A0A0N0XSV1"/>